<name>A0A251RXS3_HELAN</name>
<dbReference type="STRING" id="4232.A0A251RXS3"/>
<keyword evidence="2" id="KW-1185">Reference proteome</keyword>
<sequence>MMVVFRVGETTMVVSSGCSHATIRGLKVVLYAFVYLPKAFKQLPFKQLPEYHNCGMFLFKLSFPTHQVHGFSNDASYVISGSDDSMIPIFGLWMAKASEQLGVVSFILLYHEYMEAVKNRYKHLHEVKRKFRYIF</sequence>
<dbReference type="Proteomes" id="UP000215914">
    <property type="component" value="Chromosome 16"/>
</dbReference>
<dbReference type="EMBL" id="CM007905">
    <property type="protein sequence ID" value="OTF91003.1"/>
    <property type="molecule type" value="Genomic_DNA"/>
</dbReference>
<evidence type="ECO:0000313" key="1">
    <source>
        <dbReference type="EMBL" id="OTF91003.1"/>
    </source>
</evidence>
<dbReference type="AlphaFoldDB" id="A0A251RXS3"/>
<gene>
    <name evidence="1" type="ORF">HannXRQ_Chr16g0505891</name>
</gene>
<evidence type="ECO:0000313" key="2">
    <source>
        <dbReference type="Proteomes" id="UP000215914"/>
    </source>
</evidence>
<proteinExistence type="predicted"/>
<protein>
    <submittedName>
        <fullName evidence="1">Uncharacterized protein</fullName>
    </submittedName>
</protein>
<dbReference type="InParanoid" id="A0A251RXS3"/>
<organism evidence="1 2">
    <name type="scientific">Helianthus annuus</name>
    <name type="common">Common sunflower</name>
    <dbReference type="NCBI Taxonomy" id="4232"/>
    <lineage>
        <taxon>Eukaryota</taxon>
        <taxon>Viridiplantae</taxon>
        <taxon>Streptophyta</taxon>
        <taxon>Embryophyta</taxon>
        <taxon>Tracheophyta</taxon>
        <taxon>Spermatophyta</taxon>
        <taxon>Magnoliopsida</taxon>
        <taxon>eudicotyledons</taxon>
        <taxon>Gunneridae</taxon>
        <taxon>Pentapetalae</taxon>
        <taxon>asterids</taxon>
        <taxon>campanulids</taxon>
        <taxon>Asterales</taxon>
        <taxon>Asteraceae</taxon>
        <taxon>Asteroideae</taxon>
        <taxon>Heliantheae alliance</taxon>
        <taxon>Heliantheae</taxon>
        <taxon>Helianthus</taxon>
    </lineage>
</organism>
<reference evidence="2" key="1">
    <citation type="journal article" date="2017" name="Nature">
        <title>The sunflower genome provides insights into oil metabolism, flowering and Asterid evolution.</title>
        <authorList>
            <person name="Badouin H."/>
            <person name="Gouzy J."/>
            <person name="Grassa C.J."/>
            <person name="Murat F."/>
            <person name="Staton S.E."/>
            <person name="Cottret L."/>
            <person name="Lelandais-Briere C."/>
            <person name="Owens G.L."/>
            <person name="Carrere S."/>
            <person name="Mayjonade B."/>
            <person name="Legrand L."/>
            <person name="Gill N."/>
            <person name="Kane N.C."/>
            <person name="Bowers J.E."/>
            <person name="Hubner S."/>
            <person name="Bellec A."/>
            <person name="Berard A."/>
            <person name="Berges H."/>
            <person name="Blanchet N."/>
            <person name="Boniface M.C."/>
            <person name="Brunel D."/>
            <person name="Catrice O."/>
            <person name="Chaidir N."/>
            <person name="Claudel C."/>
            <person name="Donnadieu C."/>
            <person name="Faraut T."/>
            <person name="Fievet G."/>
            <person name="Helmstetter N."/>
            <person name="King M."/>
            <person name="Knapp S.J."/>
            <person name="Lai Z."/>
            <person name="Le Paslier M.C."/>
            <person name="Lippi Y."/>
            <person name="Lorenzon L."/>
            <person name="Mandel J.R."/>
            <person name="Marage G."/>
            <person name="Marchand G."/>
            <person name="Marquand E."/>
            <person name="Bret-Mestries E."/>
            <person name="Morien E."/>
            <person name="Nambeesan S."/>
            <person name="Nguyen T."/>
            <person name="Pegot-Espagnet P."/>
            <person name="Pouilly N."/>
            <person name="Raftis F."/>
            <person name="Sallet E."/>
            <person name="Schiex T."/>
            <person name="Thomas J."/>
            <person name="Vandecasteele C."/>
            <person name="Vares D."/>
            <person name="Vear F."/>
            <person name="Vautrin S."/>
            <person name="Crespi M."/>
            <person name="Mangin B."/>
            <person name="Burke J.M."/>
            <person name="Salse J."/>
            <person name="Munos S."/>
            <person name="Vincourt P."/>
            <person name="Rieseberg L.H."/>
            <person name="Langlade N.B."/>
        </authorList>
    </citation>
    <scope>NUCLEOTIDE SEQUENCE [LARGE SCALE GENOMIC DNA]</scope>
    <source>
        <strain evidence="2">cv. SF193</strain>
    </source>
</reference>
<accession>A0A251RXS3</accession>